<comment type="caution">
    <text evidence="6">The sequence shown here is derived from an EMBL/GenBank/DDBJ whole genome shotgun (WGS) entry which is preliminary data.</text>
</comment>
<dbReference type="InterPro" id="IPR029064">
    <property type="entry name" value="Ribosomal_eL30-like_sf"/>
</dbReference>
<dbReference type="SUPFAM" id="SSF75217">
    <property type="entry name" value="alpha/beta knot"/>
    <property type="match status" value="1"/>
</dbReference>
<evidence type="ECO:0000259" key="4">
    <source>
        <dbReference type="Pfam" id="PF00588"/>
    </source>
</evidence>
<name>A0A7Y9LEX0_9ACTN</name>
<dbReference type="GO" id="GO:0032259">
    <property type="term" value="P:methylation"/>
    <property type="evidence" value="ECO:0007669"/>
    <property type="project" value="UniProtKB-KW"/>
</dbReference>
<keyword evidence="3 6" id="KW-0808">Transferase</keyword>
<gene>
    <name evidence="6" type="ORF">BKA15_005592</name>
</gene>
<dbReference type="RefSeq" id="WP_218871604.1">
    <property type="nucleotide sequence ID" value="NZ_JACCBU010000001.1"/>
</dbReference>
<dbReference type="InterPro" id="IPR029026">
    <property type="entry name" value="tRNA_m1G_MTases_N"/>
</dbReference>
<dbReference type="InterPro" id="IPR051259">
    <property type="entry name" value="rRNA_Methyltransferase"/>
</dbReference>
<evidence type="ECO:0000256" key="1">
    <source>
        <dbReference type="ARBA" id="ARBA00007228"/>
    </source>
</evidence>
<reference evidence="6 7" key="1">
    <citation type="submission" date="2020-07" db="EMBL/GenBank/DDBJ databases">
        <title>Sequencing the genomes of 1000 actinobacteria strains.</title>
        <authorList>
            <person name="Klenk H.-P."/>
        </authorList>
    </citation>
    <scope>NUCLEOTIDE SEQUENCE [LARGE SCALE GENOMIC DNA]</scope>
    <source>
        <strain evidence="6 7">DSM 22083</strain>
    </source>
</reference>
<feature type="domain" description="MRM3-like substrate binding" evidence="5">
    <location>
        <begin position="21"/>
        <end position="110"/>
    </location>
</feature>
<dbReference type="InterPro" id="IPR053888">
    <property type="entry name" value="MRM3-like_sub_bind"/>
</dbReference>
<dbReference type="Gene3D" id="3.40.1280.10">
    <property type="match status" value="1"/>
</dbReference>
<proteinExistence type="inferred from homology"/>
<dbReference type="Pfam" id="PF00588">
    <property type="entry name" value="SpoU_methylase"/>
    <property type="match status" value="1"/>
</dbReference>
<dbReference type="SUPFAM" id="SSF55315">
    <property type="entry name" value="L30e-like"/>
    <property type="match status" value="1"/>
</dbReference>
<dbReference type="Pfam" id="PF22435">
    <property type="entry name" value="MRM3-like_sub_bind"/>
    <property type="match status" value="1"/>
</dbReference>
<dbReference type="AlphaFoldDB" id="A0A7Y9LEX0"/>
<dbReference type="PANTHER" id="PTHR43191:SF2">
    <property type="entry name" value="RRNA METHYLTRANSFERASE 3, MITOCHONDRIAL"/>
    <property type="match status" value="1"/>
</dbReference>
<feature type="domain" description="tRNA/rRNA methyltransferase SpoU type" evidence="4">
    <location>
        <begin position="129"/>
        <end position="271"/>
    </location>
</feature>
<dbReference type="Gene3D" id="3.30.1330.30">
    <property type="match status" value="1"/>
</dbReference>
<keyword evidence="2 6" id="KW-0489">Methyltransferase</keyword>
<organism evidence="6 7">
    <name type="scientific">Microlunatus parietis</name>
    <dbReference type="NCBI Taxonomy" id="682979"/>
    <lineage>
        <taxon>Bacteria</taxon>
        <taxon>Bacillati</taxon>
        <taxon>Actinomycetota</taxon>
        <taxon>Actinomycetes</taxon>
        <taxon>Propionibacteriales</taxon>
        <taxon>Propionibacteriaceae</taxon>
        <taxon>Microlunatus</taxon>
    </lineage>
</organism>
<evidence type="ECO:0000313" key="6">
    <source>
        <dbReference type="EMBL" id="NYE74263.1"/>
    </source>
</evidence>
<evidence type="ECO:0000256" key="2">
    <source>
        <dbReference type="ARBA" id="ARBA00022603"/>
    </source>
</evidence>
<dbReference type="InterPro" id="IPR001537">
    <property type="entry name" value="SpoU_MeTrfase"/>
</dbReference>
<dbReference type="GO" id="GO:0006396">
    <property type="term" value="P:RNA processing"/>
    <property type="evidence" value="ECO:0007669"/>
    <property type="project" value="InterPro"/>
</dbReference>
<protein>
    <submittedName>
        <fullName evidence="6">TrmH family RNA methyltransferase</fullName>
    </submittedName>
</protein>
<dbReference type="Proteomes" id="UP000569914">
    <property type="component" value="Unassembled WGS sequence"/>
</dbReference>
<dbReference type="EMBL" id="JACCBU010000001">
    <property type="protein sequence ID" value="NYE74263.1"/>
    <property type="molecule type" value="Genomic_DNA"/>
</dbReference>
<dbReference type="InterPro" id="IPR029028">
    <property type="entry name" value="Alpha/beta_knot_MTases"/>
</dbReference>
<comment type="similarity">
    <text evidence="1">Belongs to the class IV-like SAM-binding methyltransferase superfamily. RNA methyltransferase TrmH family.</text>
</comment>
<evidence type="ECO:0000256" key="3">
    <source>
        <dbReference type="ARBA" id="ARBA00022679"/>
    </source>
</evidence>
<dbReference type="PANTHER" id="PTHR43191">
    <property type="entry name" value="RRNA METHYLTRANSFERASE 3"/>
    <property type="match status" value="1"/>
</dbReference>
<evidence type="ECO:0000313" key="7">
    <source>
        <dbReference type="Proteomes" id="UP000569914"/>
    </source>
</evidence>
<dbReference type="GO" id="GO:0008173">
    <property type="term" value="F:RNA methyltransferase activity"/>
    <property type="evidence" value="ECO:0007669"/>
    <property type="project" value="InterPro"/>
</dbReference>
<sequence length="286" mass="30075">MIMNGPVSGMRADPVITSRTNKKVAELVRLRLPRHRARAGAFLIEGYRELSRAQSRVDLLDLYYCRALWSGRHEAALLARARAGGTRLVELAEEPFRRISHRDRPDGLIGVGRIFPAPLNGLPAQHGSLLLVVQGIEKPGNLGAMLRTACAAGVDGVIICDPATDPYGPGVVRASLGHLFTVPLAITDSGSALRWLQQRGITIFAGIPDAPDASWDADLTGAAAIAIGSEQRGLSSRWAEVAHPVRIPMSAGPAGGPDSLNAAVAAGVLLFEAARQRSGIAAPGSG</sequence>
<keyword evidence="7" id="KW-1185">Reference proteome</keyword>
<evidence type="ECO:0000259" key="5">
    <source>
        <dbReference type="Pfam" id="PF22435"/>
    </source>
</evidence>
<accession>A0A7Y9LEX0</accession>
<dbReference type="GO" id="GO:0003723">
    <property type="term" value="F:RNA binding"/>
    <property type="evidence" value="ECO:0007669"/>
    <property type="project" value="InterPro"/>
</dbReference>